<dbReference type="Gene3D" id="1.20.59.10">
    <property type="entry name" value="Chorismate mutase"/>
    <property type="match status" value="1"/>
</dbReference>
<dbReference type="InterPro" id="IPR036263">
    <property type="entry name" value="Chorismate_II_sf"/>
</dbReference>
<evidence type="ECO:0000256" key="7">
    <source>
        <dbReference type="ARBA" id="ARBA00013147"/>
    </source>
</evidence>
<keyword evidence="13 22" id="KW-0413">Isomerase</keyword>
<evidence type="ECO:0000256" key="15">
    <source>
        <dbReference type="ARBA" id="ARBA00023268"/>
    </source>
</evidence>
<dbReference type="SMART" id="SM00830">
    <property type="entry name" value="CM_2"/>
    <property type="match status" value="1"/>
</dbReference>
<dbReference type="Proteomes" id="UP000325302">
    <property type="component" value="Unassembled WGS sequence"/>
</dbReference>
<dbReference type="InterPro" id="IPR045865">
    <property type="entry name" value="ACT-like_dom_sf"/>
</dbReference>
<dbReference type="InterPro" id="IPR008242">
    <property type="entry name" value="Chor_mutase/pphenate_deHydtase"/>
</dbReference>
<comment type="catalytic activity">
    <reaction evidence="1">
        <text>chorismate = prephenate</text>
        <dbReference type="Rhea" id="RHEA:13897"/>
        <dbReference type="ChEBI" id="CHEBI:29748"/>
        <dbReference type="ChEBI" id="CHEBI:29934"/>
        <dbReference type="EC" id="5.4.99.5"/>
    </reaction>
</comment>
<dbReference type="Gene3D" id="3.30.70.260">
    <property type="match status" value="1"/>
</dbReference>
<dbReference type="GO" id="GO:0046417">
    <property type="term" value="P:chorismate metabolic process"/>
    <property type="evidence" value="ECO:0007669"/>
    <property type="project" value="InterPro"/>
</dbReference>
<comment type="function">
    <text evidence="2">Catalyzes the Claisen rearrangement of chorismate to prephenate and the decarboxylation/dehydration of prephenate to phenylpyruvate.</text>
</comment>
<reference evidence="22 23" key="1">
    <citation type="submission" date="2019-03" db="EMBL/GenBank/DDBJ databases">
        <title>Nitrincola sp. nov. isolated from an Indian soda lake.</title>
        <authorList>
            <person name="Joshi A."/>
            <person name="Thite S.V."/>
            <person name="Joseph N."/>
            <person name="Dhotre D."/>
            <person name="Moorthy M."/>
            <person name="Shouche Y.S."/>
        </authorList>
    </citation>
    <scope>NUCLEOTIDE SEQUENCE [LARGE SCALE GENOMIC DNA]</scope>
    <source>
        <strain evidence="22 23">MEB193</strain>
    </source>
</reference>
<evidence type="ECO:0000256" key="16">
    <source>
        <dbReference type="ARBA" id="ARBA00031175"/>
    </source>
</evidence>
<evidence type="ECO:0000256" key="11">
    <source>
        <dbReference type="ARBA" id="ARBA00023141"/>
    </source>
</evidence>
<evidence type="ECO:0000256" key="4">
    <source>
        <dbReference type="ARBA" id="ARBA00004741"/>
    </source>
</evidence>
<keyword evidence="10" id="KW-0028">Amino-acid biosynthesis</keyword>
<sequence>MTEPTAPLTQEAALTELRNQIDALDLQIQQLINARARCAQSVAEVKQRFQPDQQVVFYRPEREAQVLRRVMERNEGPLADTDMARIFREIMSVCLALEQPLQVAYPGPEGGFTEQAVRKHFGHSVQAQALAGLEPVFRAVQAGQCQYAVVPIESPEAGLVSHSLDLFWRFDLQICGEVELQLMASDDRPEGRVRYLVLGQQSVAPSGQDKTSLLLCAADQPGTLYALLEPFRQRQISLTRLETRTQTPAQQTLFYIDFEGHAEDPMVCDVLAELKAHPIQLKCLGSYPKAVL</sequence>
<evidence type="ECO:0000256" key="14">
    <source>
        <dbReference type="ARBA" id="ARBA00023239"/>
    </source>
</evidence>
<name>A0A5A9W100_9GAMM</name>
<comment type="catalytic activity">
    <reaction evidence="18">
        <text>prephenate + H(+) = 3-phenylpyruvate + CO2 + H2O</text>
        <dbReference type="Rhea" id="RHEA:21648"/>
        <dbReference type="ChEBI" id="CHEBI:15377"/>
        <dbReference type="ChEBI" id="CHEBI:15378"/>
        <dbReference type="ChEBI" id="CHEBI:16526"/>
        <dbReference type="ChEBI" id="CHEBI:18005"/>
        <dbReference type="ChEBI" id="CHEBI:29934"/>
        <dbReference type="EC" id="4.2.1.51"/>
    </reaction>
</comment>
<organism evidence="22 23">
    <name type="scientific">Nitrincola tapanii</name>
    <dbReference type="NCBI Taxonomy" id="1708751"/>
    <lineage>
        <taxon>Bacteria</taxon>
        <taxon>Pseudomonadati</taxon>
        <taxon>Pseudomonadota</taxon>
        <taxon>Gammaproteobacteria</taxon>
        <taxon>Oceanospirillales</taxon>
        <taxon>Oceanospirillaceae</taxon>
        <taxon>Nitrincola</taxon>
    </lineage>
</organism>
<evidence type="ECO:0000256" key="13">
    <source>
        <dbReference type="ARBA" id="ARBA00023235"/>
    </source>
</evidence>
<feature type="domain" description="ACT" evidence="21">
    <location>
        <begin position="212"/>
        <end position="288"/>
    </location>
</feature>
<dbReference type="InterPro" id="IPR001086">
    <property type="entry name" value="Preph_deHydtase"/>
</dbReference>
<evidence type="ECO:0000259" key="21">
    <source>
        <dbReference type="PROSITE" id="PS51671"/>
    </source>
</evidence>
<comment type="pathway">
    <text evidence="5">Metabolic intermediate biosynthesis; prephenate biosynthesis; prephenate from chorismate: step 1/1.</text>
</comment>
<dbReference type="NCBIfam" id="TIGR01807">
    <property type="entry name" value="CM_P2"/>
    <property type="match status" value="1"/>
</dbReference>
<evidence type="ECO:0000256" key="12">
    <source>
        <dbReference type="ARBA" id="ARBA00023222"/>
    </source>
</evidence>
<dbReference type="UniPathway" id="UPA00120">
    <property type="reaction ID" value="UER00203"/>
</dbReference>
<proteinExistence type="predicted"/>
<dbReference type="Pfam" id="PF01817">
    <property type="entry name" value="CM_2"/>
    <property type="match status" value="1"/>
</dbReference>
<comment type="caution">
    <text evidence="22">The sequence shown here is derived from an EMBL/GenBank/DDBJ whole genome shotgun (WGS) entry which is preliminary data.</text>
</comment>
<evidence type="ECO:0000256" key="1">
    <source>
        <dbReference type="ARBA" id="ARBA00000824"/>
    </source>
</evidence>
<dbReference type="PIRSF" id="PIRSF001500">
    <property type="entry name" value="Chor_mut_pdt_Ppr"/>
    <property type="match status" value="1"/>
</dbReference>
<comment type="subcellular location">
    <subcellularLocation>
        <location evidence="3">Cytoplasm</location>
    </subcellularLocation>
</comment>
<dbReference type="PANTHER" id="PTHR21022:SF19">
    <property type="entry name" value="PREPHENATE DEHYDRATASE-RELATED"/>
    <property type="match status" value="1"/>
</dbReference>
<dbReference type="PANTHER" id="PTHR21022">
    <property type="entry name" value="PREPHENATE DEHYDRATASE P PROTEIN"/>
    <property type="match status" value="1"/>
</dbReference>
<dbReference type="OrthoDB" id="9802281at2"/>
<keyword evidence="23" id="KW-1185">Reference proteome</keyword>
<dbReference type="SUPFAM" id="SSF55021">
    <property type="entry name" value="ACT-like"/>
    <property type="match status" value="1"/>
</dbReference>
<dbReference type="EC" id="5.4.99.5" evidence="6"/>
<protein>
    <recommendedName>
        <fullName evidence="8">Bifunctional chorismate mutase/prephenate dehydratase</fullName>
        <ecNumber evidence="7">4.2.1.51</ecNumber>
        <ecNumber evidence="6">5.4.99.5</ecNumber>
    </recommendedName>
    <alternativeName>
        <fullName evidence="17">Chorismate mutase-prephenate dehydratase</fullName>
    </alternativeName>
    <alternativeName>
        <fullName evidence="16">p-protein</fullName>
    </alternativeName>
</protein>
<keyword evidence="15" id="KW-0511">Multifunctional enzyme</keyword>
<evidence type="ECO:0000256" key="18">
    <source>
        <dbReference type="ARBA" id="ARBA00047848"/>
    </source>
</evidence>
<dbReference type="InterPro" id="IPR010957">
    <property type="entry name" value="G/b/e-P-prot_chorismate_mutase"/>
</dbReference>
<evidence type="ECO:0000256" key="6">
    <source>
        <dbReference type="ARBA" id="ARBA00012404"/>
    </source>
</evidence>
<dbReference type="GO" id="GO:0004106">
    <property type="term" value="F:chorismate mutase activity"/>
    <property type="evidence" value="ECO:0007669"/>
    <property type="project" value="UniProtKB-EC"/>
</dbReference>
<accession>A0A5A9W100</accession>
<evidence type="ECO:0000256" key="8">
    <source>
        <dbReference type="ARBA" id="ARBA00014401"/>
    </source>
</evidence>
<dbReference type="UniPathway" id="UPA00121">
    <property type="reaction ID" value="UER00345"/>
</dbReference>
<dbReference type="EC" id="4.2.1.51" evidence="7"/>
<evidence type="ECO:0000256" key="17">
    <source>
        <dbReference type="ARBA" id="ARBA00031520"/>
    </source>
</evidence>
<evidence type="ECO:0000259" key="19">
    <source>
        <dbReference type="PROSITE" id="PS51168"/>
    </source>
</evidence>
<evidence type="ECO:0000256" key="2">
    <source>
        <dbReference type="ARBA" id="ARBA00002364"/>
    </source>
</evidence>
<comment type="pathway">
    <text evidence="4">Amino-acid biosynthesis; L-phenylalanine biosynthesis; phenylpyruvate from prephenate: step 1/1.</text>
</comment>
<dbReference type="InterPro" id="IPR002701">
    <property type="entry name" value="CM_II_prokaryot"/>
</dbReference>
<dbReference type="GO" id="GO:0009094">
    <property type="term" value="P:L-phenylalanine biosynthetic process"/>
    <property type="evidence" value="ECO:0007669"/>
    <property type="project" value="UniProtKB-UniPathway"/>
</dbReference>
<evidence type="ECO:0000256" key="5">
    <source>
        <dbReference type="ARBA" id="ARBA00004817"/>
    </source>
</evidence>
<evidence type="ECO:0000313" key="23">
    <source>
        <dbReference type="Proteomes" id="UP000325302"/>
    </source>
</evidence>
<dbReference type="AlphaFoldDB" id="A0A5A9W100"/>
<feature type="domain" description="Prephenate dehydratase" evidence="20">
    <location>
        <begin position="102"/>
        <end position="292"/>
    </location>
</feature>
<dbReference type="PROSITE" id="PS51171">
    <property type="entry name" value="PREPHENATE_DEHYDR_3"/>
    <property type="match status" value="1"/>
</dbReference>
<dbReference type="PROSITE" id="PS51671">
    <property type="entry name" value="ACT"/>
    <property type="match status" value="1"/>
</dbReference>
<dbReference type="Gene3D" id="3.40.190.10">
    <property type="entry name" value="Periplasmic binding protein-like II"/>
    <property type="match status" value="1"/>
</dbReference>
<keyword evidence="11" id="KW-0057">Aromatic amino acid biosynthesis</keyword>
<dbReference type="InterPro" id="IPR002912">
    <property type="entry name" value="ACT_dom"/>
</dbReference>
<dbReference type="Pfam" id="PF00800">
    <property type="entry name" value="PDT"/>
    <property type="match status" value="1"/>
</dbReference>
<gene>
    <name evidence="22" type="primary">pheA</name>
    <name evidence="22" type="ORF">E1H14_11115</name>
</gene>
<dbReference type="SUPFAM" id="SSF53850">
    <property type="entry name" value="Periplasmic binding protein-like II"/>
    <property type="match status" value="1"/>
</dbReference>
<evidence type="ECO:0000259" key="20">
    <source>
        <dbReference type="PROSITE" id="PS51171"/>
    </source>
</evidence>
<keyword evidence="9" id="KW-0963">Cytoplasm</keyword>
<keyword evidence="12" id="KW-0584">Phenylalanine biosynthesis</keyword>
<dbReference type="InterPro" id="IPR036979">
    <property type="entry name" value="CM_dom_sf"/>
</dbReference>
<dbReference type="GO" id="GO:0004664">
    <property type="term" value="F:prephenate dehydratase activity"/>
    <property type="evidence" value="ECO:0007669"/>
    <property type="project" value="UniProtKB-EC"/>
</dbReference>
<evidence type="ECO:0000256" key="9">
    <source>
        <dbReference type="ARBA" id="ARBA00022490"/>
    </source>
</evidence>
<keyword evidence="14" id="KW-0456">Lyase</keyword>
<dbReference type="PROSITE" id="PS51168">
    <property type="entry name" value="CHORISMATE_MUT_2"/>
    <property type="match status" value="1"/>
</dbReference>
<dbReference type="RefSeq" id="WP_149391551.1">
    <property type="nucleotide sequence ID" value="NZ_SMRS01000008.1"/>
</dbReference>
<evidence type="ECO:0000256" key="3">
    <source>
        <dbReference type="ARBA" id="ARBA00004496"/>
    </source>
</evidence>
<dbReference type="SUPFAM" id="SSF48600">
    <property type="entry name" value="Chorismate mutase II"/>
    <property type="match status" value="1"/>
</dbReference>
<evidence type="ECO:0000256" key="10">
    <source>
        <dbReference type="ARBA" id="ARBA00022605"/>
    </source>
</evidence>
<dbReference type="CDD" id="cd04905">
    <property type="entry name" value="ACT_CM-PDT"/>
    <property type="match status" value="1"/>
</dbReference>
<evidence type="ECO:0000313" key="22">
    <source>
        <dbReference type="EMBL" id="KAA0873899.1"/>
    </source>
</evidence>
<dbReference type="FunFam" id="1.20.59.10:FF:000004">
    <property type="entry name" value="Prephenate dehydratase"/>
    <property type="match status" value="1"/>
</dbReference>
<feature type="domain" description="Chorismate mutase" evidence="19">
    <location>
        <begin position="8"/>
        <end position="102"/>
    </location>
</feature>
<dbReference type="GO" id="GO:0005737">
    <property type="term" value="C:cytoplasm"/>
    <property type="evidence" value="ECO:0007669"/>
    <property type="project" value="UniProtKB-SubCell"/>
</dbReference>
<dbReference type="EMBL" id="SMRS01000008">
    <property type="protein sequence ID" value="KAA0873899.1"/>
    <property type="molecule type" value="Genomic_DNA"/>
</dbReference>